<evidence type="ECO:0000256" key="6">
    <source>
        <dbReference type="ARBA" id="ARBA00023136"/>
    </source>
</evidence>
<dbReference type="STRING" id="418985.A0A1V9Y0K6"/>
<keyword evidence="6 9" id="KW-0472">Membrane</keyword>
<keyword evidence="5 9" id="KW-1133">Transmembrane helix</keyword>
<feature type="transmembrane region" description="Helical" evidence="9">
    <location>
        <begin position="231"/>
        <end position="250"/>
    </location>
</feature>
<evidence type="ECO:0000256" key="8">
    <source>
        <dbReference type="RuleBase" id="RU000477"/>
    </source>
</evidence>
<dbReference type="PRINTS" id="PR00783">
    <property type="entry name" value="MINTRINSICP"/>
</dbReference>
<keyword evidence="4 8" id="KW-0812">Transmembrane</keyword>
<dbReference type="SUPFAM" id="SSF81338">
    <property type="entry name" value="Aquaporin-like"/>
    <property type="match status" value="1"/>
</dbReference>
<dbReference type="InterPro" id="IPR023271">
    <property type="entry name" value="Aquaporin-like"/>
</dbReference>
<protein>
    <submittedName>
        <fullName evidence="10">Aquaporin-10-like</fullName>
    </submittedName>
</protein>
<dbReference type="GO" id="GO:0015250">
    <property type="term" value="F:water channel activity"/>
    <property type="evidence" value="ECO:0007669"/>
    <property type="project" value="TreeGrafter"/>
</dbReference>
<feature type="transmembrane region" description="Helical" evidence="9">
    <location>
        <begin position="47"/>
        <end position="65"/>
    </location>
</feature>
<keyword evidence="3 8" id="KW-0813">Transport</keyword>
<dbReference type="PANTHER" id="PTHR43829:SF9">
    <property type="entry name" value="AQUAPORIN-9"/>
    <property type="match status" value="1"/>
</dbReference>
<dbReference type="OrthoDB" id="3222at2759"/>
<dbReference type="InterPro" id="IPR000425">
    <property type="entry name" value="MIP"/>
</dbReference>
<name>A0A1V9Y0K6_9ACAR</name>
<evidence type="ECO:0000256" key="5">
    <source>
        <dbReference type="ARBA" id="ARBA00022989"/>
    </source>
</evidence>
<dbReference type="GO" id="GO:0016323">
    <property type="term" value="C:basolateral plasma membrane"/>
    <property type="evidence" value="ECO:0007669"/>
    <property type="project" value="TreeGrafter"/>
</dbReference>
<evidence type="ECO:0000256" key="4">
    <source>
        <dbReference type="ARBA" id="ARBA00022692"/>
    </source>
</evidence>
<evidence type="ECO:0000256" key="9">
    <source>
        <dbReference type="SAM" id="Phobius"/>
    </source>
</evidence>
<dbReference type="GO" id="GO:0015254">
    <property type="term" value="F:glycerol channel activity"/>
    <property type="evidence" value="ECO:0007669"/>
    <property type="project" value="TreeGrafter"/>
</dbReference>
<comment type="subcellular location">
    <subcellularLocation>
        <location evidence="1">Membrane</location>
        <topology evidence="1">Multi-pass membrane protein</topology>
    </subcellularLocation>
</comment>
<dbReference type="InParanoid" id="A0A1V9Y0K6"/>
<dbReference type="EMBL" id="MNPL01001376">
    <property type="protein sequence ID" value="OQR79223.1"/>
    <property type="molecule type" value="Genomic_DNA"/>
</dbReference>
<keyword evidence="11" id="KW-1185">Reference proteome</keyword>
<dbReference type="AlphaFoldDB" id="A0A1V9Y0K6"/>
<sequence>MYSFLTKCRIENSYVREFFSEFIATFIFMLIGESSMVHLVIKKEHDILAVAFCWGIAVMMGLLTGGSNSGGHINPIVTTGFASLGKFPWIKVPHYVLGQHLGSFAAASLVHFNSLSLLNNYDRGSRVLLGTNGTGILLTTYPDMHVPTGILVLDTIICSGLLNFGIMVIVDKNNCNVPNYLHSLYVGLLVMAIVWALGANCMAGINPARDFPPRVLAVMVGYKDAFSYRNFWWIPLFMTHVGGTIGCYLYQITIGNHTPIKTAPIAEIRELKEFSAEPQGAKA</sequence>
<evidence type="ECO:0000313" key="11">
    <source>
        <dbReference type="Proteomes" id="UP000192247"/>
    </source>
</evidence>
<evidence type="ECO:0000256" key="2">
    <source>
        <dbReference type="ARBA" id="ARBA00006175"/>
    </source>
</evidence>
<evidence type="ECO:0000256" key="3">
    <source>
        <dbReference type="ARBA" id="ARBA00022448"/>
    </source>
</evidence>
<proteinExistence type="inferred from homology"/>
<evidence type="ECO:0000256" key="1">
    <source>
        <dbReference type="ARBA" id="ARBA00004141"/>
    </source>
</evidence>
<feature type="transmembrane region" description="Helical" evidence="9">
    <location>
        <begin position="182"/>
        <end position="205"/>
    </location>
</feature>
<comment type="similarity">
    <text evidence="2 8">Belongs to the MIP/aquaporin (TC 1.A.8) family.</text>
</comment>
<dbReference type="Gene3D" id="1.20.1080.10">
    <property type="entry name" value="Glycerol uptake facilitator protein"/>
    <property type="match status" value="1"/>
</dbReference>
<comment type="caution">
    <text evidence="10">The sequence shown here is derived from an EMBL/GenBank/DDBJ whole genome shotgun (WGS) entry which is preliminary data.</text>
</comment>
<feature type="transmembrane region" description="Helical" evidence="9">
    <location>
        <begin position="150"/>
        <end position="170"/>
    </location>
</feature>
<reference evidence="10 11" key="1">
    <citation type="journal article" date="2017" name="Gigascience">
        <title>Draft genome of the honey bee ectoparasitic mite, Tropilaelaps mercedesae, is shaped by the parasitic life history.</title>
        <authorList>
            <person name="Dong X."/>
            <person name="Armstrong S.D."/>
            <person name="Xia D."/>
            <person name="Makepeace B.L."/>
            <person name="Darby A.C."/>
            <person name="Kadowaki T."/>
        </authorList>
    </citation>
    <scope>NUCLEOTIDE SEQUENCE [LARGE SCALE GENOMIC DNA]</scope>
    <source>
        <strain evidence="10">Wuxi-XJTLU</strain>
    </source>
</reference>
<dbReference type="Proteomes" id="UP000192247">
    <property type="component" value="Unassembled WGS sequence"/>
</dbReference>
<dbReference type="InterPro" id="IPR050363">
    <property type="entry name" value="MIP/Aquaporin"/>
</dbReference>
<accession>A0A1V9Y0K6</accession>
<dbReference type="PANTHER" id="PTHR43829">
    <property type="entry name" value="AQUAPORIN OR AQUAGLYCEROPORIN RELATED"/>
    <property type="match status" value="1"/>
</dbReference>
<dbReference type="Pfam" id="PF00230">
    <property type="entry name" value="MIP"/>
    <property type="match status" value="1"/>
</dbReference>
<evidence type="ECO:0000313" key="10">
    <source>
        <dbReference type="EMBL" id="OQR79223.1"/>
    </source>
</evidence>
<organism evidence="10 11">
    <name type="scientific">Tropilaelaps mercedesae</name>
    <dbReference type="NCBI Taxonomy" id="418985"/>
    <lineage>
        <taxon>Eukaryota</taxon>
        <taxon>Metazoa</taxon>
        <taxon>Ecdysozoa</taxon>
        <taxon>Arthropoda</taxon>
        <taxon>Chelicerata</taxon>
        <taxon>Arachnida</taxon>
        <taxon>Acari</taxon>
        <taxon>Parasitiformes</taxon>
        <taxon>Mesostigmata</taxon>
        <taxon>Gamasina</taxon>
        <taxon>Dermanyssoidea</taxon>
        <taxon>Laelapidae</taxon>
        <taxon>Tropilaelaps</taxon>
    </lineage>
</organism>
<comment type="function">
    <text evidence="7">Aquaglyceroporin that may modulate the water content and osmolytes during anhydrobiosis.</text>
</comment>
<evidence type="ECO:0000256" key="7">
    <source>
        <dbReference type="ARBA" id="ARBA00045280"/>
    </source>
</evidence>
<gene>
    <name evidence="10" type="ORF">BIW11_05887</name>
</gene>